<dbReference type="GO" id="GO:0006302">
    <property type="term" value="P:double-strand break repair"/>
    <property type="evidence" value="ECO:0007669"/>
    <property type="project" value="TreeGrafter"/>
</dbReference>
<evidence type="ECO:0000259" key="4">
    <source>
        <dbReference type="Pfam" id="PF00476"/>
    </source>
</evidence>
<dbReference type="EMBL" id="UHIV01000004">
    <property type="protein sequence ID" value="SUP58825.1"/>
    <property type="molecule type" value="Genomic_DNA"/>
</dbReference>
<dbReference type="Gene3D" id="3.30.70.370">
    <property type="match status" value="1"/>
</dbReference>
<dbReference type="InterPro" id="IPR043502">
    <property type="entry name" value="DNA/RNA_pol_sf"/>
</dbReference>
<dbReference type="GO" id="GO:0003887">
    <property type="term" value="F:DNA-directed DNA polymerase activity"/>
    <property type="evidence" value="ECO:0007669"/>
    <property type="project" value="UniProtKB-EC"/>
</dbReference>
<accession>A0A380P0Z7</accession>
<dbReference type="Pfam" id="PF00476">
    <property type="entry name" value="DNA_pol_A"/>
    <property type="match status" value="1"/>
</dbReference>
<sequence>MLHVQQALKDAGMQTRMLLQVHDELIFEVPENELEQVHTMIPKIMDSAMQLDVPLKVSTHEGKSWYEAK</sequence>
<dbReference type="EC" id="2.7.7.7" evidence="1"/>
<proteinExistence type="predicted"/>
<keyword evidence="5" id="KW-0808">Transferase</keyword>
<dbReference type="AlphaFoldDB" id="A0A380P0Z7"/>
<dbReference type="PANTHER" id="PTHR10133">
    <property type="entry name" value="DNA POLYMERASE I"/>
    <property type="match status" value="1"/>
</dbReference>
<name>A0A380P0Z7_WEIVI</name>
<evidence type="ECO:0000256" key="3">
    <source>
        <dbReference type="ARBA" id="ARBA00049244"/>
    </source>
</evidence>
<dbReference type="GO" id="GO:0006261">
    <property type="term" value="P:DNA-templated DNA replication"/>
    <property type="evidence" value="ECO:0007669"/>
    <property type="project" value="InterPro"/>
</dbReference>
<evidence type="ECO:0000313" key="6">
    <source>
        <dbReference type="Proteomes" id="UP000254621"/>
    </source>
</evidence>
<dbReference type="PANTHER" id="PTHR10133:SF27">
    <property type="entry name" value="DNA POLYMERASE NU"/>
    <property type="match status" value="1"/>
</dbReference>
<dbReference type="InterPro" id="IPR002298">
    <property type="entry name" value="DNA_polymerase_A"/>
</dbReference>
<organism evidence="5 6">
    <name type="scientific">Weissella viridescens</name>
    <name type="common">Lactobacillus viridescens</name>
    <dbReference type="NCBI Taxonomy" id="1629"/>
    <lineage>
        <taxon>Bacteria</taxon>
        <taxon>Bacillati</taxon>
        <taxon>Bacillota</taxon>
        <taxon>Bacilli</taxon>
        <taxon>Lactobacillales</taxon>
        <taxon>Lactobacillaceae</taxon>
        <taxon>Weissella</taxon>
    </lineage>
</organism>
<dbReference type="SUPFAM" id="SSF56672">
    <property type="entry name" value="DNA/RNA polymerases"/>
    <property type="match status" value="1"/>
</dbReference>
<dbReference type="GO" id="GO:0003677">
    <property type="term" value="F:DNA binding"/>
    <property type="evidence" value="ECO:0007669"/>
    <property type="project" value="InterPro"/>
</dbReference>
<gene>
    <name evidence="5" type="primary">polA_4</name>
    <name evidence="5" type="ORF">NCTC13645_01073</name>
</gene>
<evidence type="ECO:0000256" key="2">
    <source>
        <dbReference type="ARBA" id="ARBA00022705"/>
    </source>
</evidence>
<comment type="catalytic activity">
    <reaction evidence="3">
        <text>DNA(n) + a 2'-deoxyribonucleoside 5'-triphosphate = DNA(n+1) + diphosphate</text>
        <dbReference type="Rhea" id="RHEA:22508"/>
        <dbReference type="Rhea" id="RHEA-COMP:17339"/>
        <dbReference type="Rhea" id="RHEA-COMP:17340"/>
        <dbReference type="ChEBI" id="CHEBI:33019"/>
        <dbReference type="ChEBI" id="CHEBI:61560"/>
        <dbReference type="ChEBI" id="CHEBI:173112"/>
        <dbReference type="EC" id="2.7.7.7"/>
    </reaction>
</comment>
<evidence type="ECO:0000313" key="5">
    <source>
        <dbReference type="EMBL" id="SUP58825.1"/>
    </source>
</evidence>
<keyword evidence="5" id="KW-0548">Nucleotidyltransferase</keyword>
<dbReference type="Proteomes" id="UP000254621">
    <property type="component" value="Unassembled WGS sequence"/>
</dbReference>
<reference evidence="5 6" key="1">
    <citation type="submission" date="2018-06" db="EMBL/GenBank/DDBJ databases">
        <authorList>
            <consortium name="Pathogen Informatics"/>
            <person name="Doyle S."/>
        </authorList>
    </citation>
    <scope>NUCLEOTIDE SEQUENCE [LARGE SCALE GENOMIC DNA]</scope>
    <source>
        <strain evidence="5 6">NCTC13645</strain>
    </source>
</reference>
<protein>
    <recommendedName>
        <fullName evidence="1">DNA-directed DNA polymerase</fullName>
        <ecNumber evidence="1">2.7.7.7</ecNumber>
    </recommendedName>
</protein>
<dbReference type="InterPro" id="IPR001098">
    <property type="entry name" value="DNA-dir_DNA_pol_A_palm_dom"/>
</dbReference>
<feature type="domain" description="DNA-directed DNA polymerase family A palm" evidence="4">
    <location>
        <begin position="1"/>
        <end position="67"/>
    </location>
</feature>
<evidence type="ECO:0000256" key="1">
    <source>
        <dbReference type="ARBA" id="ARBA00012417"/>
    </source>
</evidence>
<keyword evidence="2" id="KW-0235">DNA replication</keyword>